<keyword evidence="3" id="KW-0804">Transcription</keyword>
<dbReference type="OrthoDB" id="1681793at2"/>
<dbReference type="SMART" id="SM00342">
    <property type="entry name" value="HTH_ARAC"/>
    <property type="match status" value="1"/>
</dbReference>
<dbReference type="RefSeq" id="WP_092068160.1">
    <property type="nucleotide sequence ID" value="NZ_FNHB01000001.1"/>
</dbReference>
<dbReference type="PROSITE" id="PS01124">
    <property type="entry name" value="HTH_ARAC_FAMILY_2"/>
    <property type="match status" value="1"/>
</dbReference>
<dbReference type="PROSITE" id="PS00041">
    <property type="entry name" value="HTH_ARAC_FAMILY_1"/>
    <property type="match status" value="1"/>
</dbReference>
<dbReference type="InterPro" id="IPR037923">
    <property type="entry name" value="HTH-like"/>
</dbReference>
<accession>A0A1G9MAG5</accession>
<keyword evidence="6" id="KW-1185">Reference proteome</keyword>
<dbReference type="Gene3D" id="2.60.120.10">
    <property type="entry name" value="Jelly Rolls"/>
    <property type="match status" value="1"/>
</dbReference>
<keyword evidence="1" id="KW-0805">Transcription regulation</keyword>
<dbReference type="STRING" id="146817.SAMN04488502_101628"/>
<dbReference type="GO" id="GO:0043565">
    <property type="term" value="F:sequence-specific DNA binding"/>
    <property type="evidence" value="ECO:0007669"/>
    <property type="project" value="InterPro"/>
</dbReference>
<dbReference type="Pfam" id="PF12833">
    <property type="entry name" value="HTH_18"/>
    <property type="match status" value="1"/>
</dbReference>
<dbReference type="InterPro" id="IPR018062">
    <property type="entry name" value="HTH_AraC-typ_CS"/>
</dbReference>
<dbReference type="Proteomes" id="UP000214880">
    <property type="component" value="Unassembled WGS sequence"/>
</dbReference>
<keyword evidence="2" id="KW-0238">DNA-binding</keyword>
<dbReference type="SUPFAM" id="SSF51215">
    <property type="entry name" value="Regulatory protein AraC"/>
    <property type="match status" value="1"/>
</dbReference>
<feature type="domain" description="HTH araC/xylS-type" evidence="4">
    <location>
        <begin position="135"/>
        <end position="233"/>
    </location>
</feature>
<sequence>MKQPNIPYLENICFENTIHKHVHNFGHLILPLQGTLNLQTDRQSMIVDLKHILFLPPKYEHSYFSQDRNKFLVFFIPAFIAESCSNEVKFLDFDAQWQALRFLMLNEYQNPTTNTTAIKQLLYYSFHLIQRGHEFASLRYLRENYHSRISLKILAQLEHYEANYYSQWFEKKMGINVQTFLHNLRLAEAKRLLTETNFSILDIAQQVGYEYQASLTRLFKQYEGTTPQKYRKKFKEQGKKTFISLRISSLIVFIIE</sequence>
<dbReference type="PANTHER" id="PTHR43280:SF26">
    <property type="entry name" value="ARAC-FAMILY TRANSCRIPTIONAL REGULATOR"/>
    <property type="match status" value="1"/>
</dbReference>
<organism evidence="5 6">
    <name type="scientific">Dendrosporobacter quercicolus</name>
    <dbReference type="NCBI Taxonomy" id="146817"/>
    <lineage>
        <taxon>Bacteria</taxon>
        <taxon>Bacillati</taxon>
        <taxon>Bacillota</taxon>
        <taxon>Negativicutes</taxon>
        <taxon>Selenomonadales</taxon>
        <taxon>Sporomusaceae</taxon>
        <taxon>Dendrosporobacter</taxon>
    </lineage>
</organism>
<proteinExistence type="predicted"/>
<gene>
    <name evidence="5" type="ORF">SAMN04488502_101628</name>
</gene>
<protein>
    <submittedName>
        <fullName evidence="5">Transcriptional regulator, AraC family</fullName>
    </submittedName>
</protein>
<dbReference type="EMBL" id="FNHB01000001">
    <property type="protein sequence ID" value="SDL71199.1"/>
    <property type="molecule type" value="Genomic_DNA"/>
</dbReference>
<evidence type="ECO:0000256" key="3">
    <source>
        <dbReference type="ARBA" id="ARBA00023163"/>
    </source>
</evidence>
<reference evidence="5 6" key="1">
    <citation type="submission" date="2016-10" db="EMBL/GenBank/DDBJ databases">
        <authorList>
            <person name="de Groot N.N."/>
        </authorList>
    </citation>
    <scope>NUCLEOTIDE SEQUENCE [LARGE SCALE GENOMIC DNA]</scope>
    <source>
        <strain evidence="5 6">DSM 1736</strain>
    </source>
</reference>
<evidence type="ECO:0000256" key="2">
    <source>
        <dbReference type="ARBA" id="ARBA00023125"/>
    </source>
</evidence>
<dbReference type="Gene3D" id="1.10.10.60">
    <property type="entry name" value="Homeodomain-like"/>
    <property type="match status" value="2"/>
</dbReference>
<dbReference type="InterPro" id="IPR018060">
    <property type="entry name" value="HTH_AraC"/>
</dbReference>
<dbReference type="PANTHER" id="PTHR43280">
    <property type="entry name" value="ARAC-FAMILY TRANSCRIPTIONAL REGULATOR"/>
    <property type="match status" value="1"/>
</dbReference>
<evidence type="ECO:0000313" key="5">
    <source>
        <dbReference type="EMBL" id="SDL71199.1"/>
    </source>
</evidence>
<evidence type="ECO:0000256" key="1">
    <source>
        <dbReference type="ARBA" id="ARBA00023015"/>
    </source>
</evidence>
<evidence type="ECO:0000259" key="4">
    <source>
        <dbReference type="PROSITE" id="PS01124"/>
    </source>
</evidence>
<evidence type="ECO:0000313" key="6">
    <source>
        <dbReference type="Proteomes" id="UP000214880"/>
    </source>
</evidence>
<dbReference type="GO" id="GO:0003700">
    <property type="term" value="F:DNA-binding transcription factor activity"/>
    <property type="evidence" value="ECO:0007669"/>
    <property type="project" value="InterPro"/>
</dbReference>
<dbReference type="InterPro" id="IPR014710">
    <property type="entry name" value="RmlC-like_jellyroll"/>
</dbReference>
<dbReference type="InterPro" id="IPR009057">
    <property type="entry name" value="Homeodomain-like_sf"/>
</dbReference>
<name>A0A1G9MAG5_9FIRM</name>
<dbReference type="SUPFAM" id="SSF46689">
    <property type="entry name" value="Homeodomain-like"/>
    <property type="match status" value="1"/>
</dbReference>
<dbReference type="AlphaFoldDB" id="A0A1G9MAG5"/>